<evidence type="ECO:0000313" key="6">
    <source>
        <dbReference type="EMBL" id="KZL70980.1"/>
    </source>
</evidence>
<feature type="repeat" description="ANK" evidence="3">
    <location>
        <begin position="942"/>
        <end position="975"/>
    </location>
</feature>
<dbReference type="Gene3D" id="3.40.50.1820">
    <property type="entry name" value="alpha/beta hydrolase"/>
    <property type="match status" value="1"/>
</dbReference>
<dbReference type="SUPFAM" id="SSF53474">
    <property type="entry name" value="alpha/beta-Hydrolases"/>
    <property type="match status" value="1"/>
</dbReference>
<dbReference type="PROSITE" id="PS50837">
    <property type="entry name" value="NACHT"/>
    <property type="match status" value="1"/>
</dbReference>
<dbReference type="AlphaFoldDB" id="A0A166SNR9"/>
<dbReference type="InterPro" id="IPR056884">
    <property type="entry name" value="NPHP3-like_N"/>
</dbReference>
<organism evidence="6 7">
    <name type="scientific">Colletotrichum tofieldiae</name>
    <dbReference type="NCBI Taxonomy" id="708197"/>
    <lineage>
        <taxon>Eukaryota</taxon>
        <taxon>Fungi</taxon>
        <taxon>Dikarya</taxon>
        <taxon>Ascomycota</taxon>
        <taxon>Pezizomycotina</taxon>
        <taxon>Sordariomycetes</taxon>
        <taxon>Hypocreomycetidae</taxon>
        <taxon>Glomerellales</taxon>
        <taxon>Glomerellaceae</taxon>
        <taxon>Colletotrichum</taxon>
        <taxon>Colletotrichum spaethianum species complex</taxon>
    </lineage>
</organism>
<feature type="compositionally biased region" description="Low complexity" evidence="4">
    <location>
        <begin position="764"/>
        <end position="776"/>
    </location>
</feature>
<comment type="caution">
    <text evidence="6">The sequence shown here is derived from an EMBL/GenBank/DDBJ whole genome shotgun (WGS) entry which is preliminary data.</text>
</comment>
<keyword evidence="2 3" id="KW-0040">ANK repeat</keyword>
<dbReference type="Pfam" id="PF12697">
    <property type="entry name" value="Abhydrolase_6"/>
    <property type="match status" value="1"/>
</dbReference>
<protein>
    <submittedName>
        <fullName evidence="6">Ankyrin repeat protein</fullName>
    </submittedName>
</protein>
<dbReference type="SUPFAM" id="SSF52540">
    <property type="entry name" value="P-loop containing nucleoside triphosphate hydrolases"/>
    <property type="match status" value="1"/>
</dbReference>
<evidence type="ECO:0000259" key="5">
    <source>
        <dbReference type="PROSITE" id="PS50837"/>
    </source>
</evidence>
<dbReference type="STRING" id="708197.A0A166SNR9"/>
<keyword evidence="1" id="KW-0677">Repeat</keyword>
<evidence type="ECO:0000256" key="3">
    <source>
        <dbReference type="PROSITE-ProRule" id="PRU00023"/>
    </source>
</evidence>
<dbReference type="Pfam" id="PF24883">
    <property type="entry name" value="NPHP3_N"/>
    <property type="match status" value="1"/>
</dbReference>
<dbReference type="InterPro" id="IPR029058">
    <property type="entry name" value="AB_hydrolase_fold"/>
</dbReference>
<dbReference type="InterPro" id="IPR002110">
    <property type="entry name" value="Ankyrin_rpt"/>
</dbReference>
<evidence type="ECO:0000256" key="2">
    <source>
        <dbReference type="ARBA" id="ARBA00023043"/>
    </source>
</evidence>
<feature type="domain" description="NACHT" evidence="5">
    <location>
        <begin position="375"/>
        <end position="528"/>
    </location>
</feature>
<dbReference type="InterPro" id="IPR007111">
    <property type="entry name" value="NACHT_NTPase"/>
</dbReference>
<feature type="repeat" description="ANK" evidence="3">
    <location>
        <begin position="1180"/>
        <end position="1212"/>
    </location>
</feature>
<evidence type="ECO:0000313" key="7">
    <source>
        <dbReference type="Proteomes" id="UP000076552"/>
    </source>
</evidence>
<reference evidence="6 7" key="1">
    <citation type="submission" date="2015-06" db="EMBL/GenBank/DDBJ databases">
        <title>Survival trade-offs in plant roots during colonization by closely related pathogenic and mutualistic fungi.</title>
        <authorList>
            <person name="Hacquard S."/>
            <person name="Kracher B."/>
            <person name="Hiruma K."/>
            <person name="Weinman A."/>
            <person name="Muench P."/>
            <person name="Garrido Oter R."/>
            <person name="Ver Loren van Themaat E."/>
            <person name="Dallerey J.-F."/>
            <person name="Damm U."/>
            <person name="Henrissat B."/>
            <person name="Lespinet O."/>
            <person name="Thon M."/>
            <person name="Kemen E."/>
            <person name="McHardy A.C."/>
            <person name="Schulze-Lefert P."/>
            <person name="O'Connell R.J."/>
        </authorList>
    </citation>
    <scope>NUCLEOTIDE SEQUENCE [LARGE SCALE GENOMIC DNA]</scope>
    <source>
        <strain evidence="6 7">0861</strain>
    </source>
</reference>
<name>A0A166SNR9_9PEZI</name>
<dbReference type="InterPro" id="IPR000073">
    <property type="entry name" value="AB_hydrolase_1"/>
</dbReference>
<evidence type="ECO:0000256" key="1">
    <source>
        <dbReference type="ARBA" id="ARBA00022737"/>
    </source>
</evidence>
<dbReference type="SUPFAM" id="SSF48403">
    <property type="entry name" value="Ankyrin repeat"/>
    <property type="match status" value="1"/>
</dbReference>
<gene>
    <name evidence="6" type="ORF">CT0861_11052</name>
</gene>
<sequence>MLKKLKSKLVKRLGSETRSEQQAEDSLAYPRSERYGLILVASSPANPTASRSYPVDIVAIHGLNGDAFTTWTHTNGTLWIKDLLPQFLPGCRVFTYGYPSQLVFNSSFARVQEYARVLLSSLRDVQEDMTQNARPVIFLCHSLGGIVCKQALVFAHEDGHLFAKLLQSIGGIVFLGTPHRGSAIATFASVVGRIINTSMATASVGMRPGPIRTDLLEQLHHDSEALQEVSLAVRNRLRDMRVVSFYETEPTPPLSSLIVDRTSSLLEIPDEEIIPLYVNHRDLCRFPGETPSYEAVSHALRRTAIHLLERVASPQRQSLRSQSSLNDTEKTCMVLLSAFDITDYVRLLPRPMQGTCQWILGHPMFASWCKDVESSLLWLTGHPGCGKTILASFLAQHLKDSNPHDKTSDVWVYYCDDKIEKQKDAKNILLGLIHQIVHRHHNLVRHVRKVFERQGPTLIQSFAALWETFLQTVEHSKSNLTYIIIDALDECDRETCQLLLQSISELAQHSLNSKDGGKRIKFLLTSRPTLSEPYTILRRVQKQQICIDENQEGYCKDLQIFVANRVEEISRRRRCSTEMEEYLLQTLLSKADQTFLWIHVVLASLENSPLASMKDFQNILSKIPPDLQTTYLSFANSIHLDHRSTALRLLKLLVACSRPLKLDELNTAFTINATHRNVKSIDRDRQTAMSHTTQSILGPLVRVSLSEVSLLHQSVKDFLLGFKDDLYAFPEMRDISIESSALQMSVACISYLLLEDFSGDMPATESPTSESSSEPSGTTDHSPIPGLSGLFWDQDVQTLDLFKESNRTESGSFVVSRYDFYHYAALHWTEHLALCESSAPVELKSAAKKLLRISHGNCTAWLEYYREATTANVFDIPDEPDALVLAARFNLHRILLDLLSECAPYPSLVRSQALFWASYAGNSRSVKALLDYDADPNAQIFNRQTALIAAAEHGHLDCVVALLATTQTNVNAQGRHGRTALSYACGNGHFKIAMEILRKPGCKADEVDHDGCTPLFWAVGGDHIPIMQMLIRRSDININHQDKSGRTVVSWAAGDGMKKALRHLLKTQGVDANIKDVKGRSPLSWAAGNGCSETVRVLVQDPRVNKSSVDNDKRNAVSWATAGAHFDTLQMLLRYGCGGVDAKDIDGWTPLAWAIQNDAANVVEALLSTGLVDLASRDHSGRAILSWAVNYGHVGVVRALLQKGADPEAVDSAGETPLSIAERLERQDLIDELSYWQRKSKERQ</sequence>
<dbReference type="Pfam" id="PF12796">
    <property type="entry name" value="Ank_2"/>
    <property type="match status" value="2"/>
</dbReference>
<accession>A0A166SNR9</accession>
<dbReference type="InterPro" id="IPR036770">
    <property type="entry name" value="Ankyrin_rpt-contain_sf"/>
</dbReference>
<dbReference type="Proteomes" id="UP000076552">
    <property type="component" value="Unassembled WGS sequence"/>
</dbReference>
<dbReference type="PANTHER" id="PTHR24198:SF165">
    <property type="entry name" value="ANKYRIN REPEAT-CONTAINING PROTEIN-RELATED"/>
    <property type="match status" value="1"/>
</dbReference>
<dbReference type="PROSITE" id="PS50088">
    <property type="entry name" value="ANK_REPEAT"/>
    <property type="match status" value="3"/>
</dbReference>
<dbReference type="Pfam" id="PF00023">
    <property type="entry name" value="Ank"/>
    <property type="match status" value="2"/>
</dbReference>
<dbReference type="PROSITE" id="PS50297">
    <property type="entry name" value="ANK_REP_REGION"/>
    <property type="match status" value="1"/>
</dbReference>
<evidence type="ECO:0000256" key="4">
    <source>
        <dbReference type="SAM" id="MobiDB-lite"/>
    </source>
</evidence>
<keyword evidence="7" id="KW-1185">Reference proteome</keyword>
<dbReference type="EMBL" id="LFIV01000080">
    <property type="protein sequence ID" value="KZL70980.1"/>
    <property type="molecule type" value="Genomic_DNA"/>
</dbReference>
<dbReference type="InterPro" id="IPR027417">
    <property type="entry name" value="P-loop_NTPase"/>
</dbReference>
<feature type="region of interest" description="Disordered" evidence="4">
    <location>
        <begin position="761"/>
        <end position="781"/>
    </location>
</feature>
<proteinExistence type="predicted"/>
<dbReference type="Gene3D" id="1.25.40.20">
    <property type="entry name" value="Ankyrin repeat-containing domain"/>
    <property type="match status" value="1"/>
</dbReference>
<dbReference type="SMART" id="SM00248">
    <property type="entry name" value="ANK"/>
    <property type="match status" value="10"/>
</dbReference>
<dbReference type="Gene3D" id="3.40.50.300">
    <property type="entry name" value="P-loop containing nucleotide triphosphate hydrolases"/>
    <property type="match status" value="1"/>
</dbReference>
<dbReference type="PANTHER" id="PTHR24198">
    <property type="entry name" value="ANKYRIN REPEAT AND PROTEIN KINASE DOMAIN-CONTAINING PROTEIN"/>
    <property type="match status" value="1"/>
</dbReference>
<feature type="repeat" description="ANK" evidence="3">
    <location>
        <begin position="976"/>
        <end position="1009"/>
    </location>
</feature>